<evidence type="ECO:0000256" key="1">
    <source>
        <dbReference type="ARBA" id="ARBA00023015"/>
    </source>
</evidence>
<evidence type="ECO:0000256" key="4">
    <source>
        <dbReference type="SAM" id="Coils"/>
    </source>
</evidence>
<dbReference type="InterPro" id="IPR000837">
    <property type="entry name" value="AP-1"/>
</dbReference>
<dbReference type="GO" id="GO:0003677">
    <property type="term" value="F:DNA binding"/>
    <property type="evidence" value="ECO:0007669"/>
    <property type="project" value="UniProtKB-KW"/>
</dbReference>
<feature type="coiled-coil region" evidence="4">
    <location>
        <begin position="200"/>
        <end position="262"/>
    </location>
</feature>
<dbReference type="InParanoid" id="A0A162N2V4"/>
<evidence type="ECO:0000313" key="7">
    <source>
        <dbReference type="EMBL" id="OAD67918.1"/>
    </source>
</evidence>
<dbReference type="SMART" id="SM00338">
    <property type="entry name" value="BRLZ"/>
    <property type="match status" value="1"/>
</dbReference>
<dbReference type="AlphaFoldDB" id="A0A162N2V4"/>
<dbReference type="GO" id="GO:0006357">
    <property type="term" value="P:regulation of transcription by RNA polymerase II"/>
    <property type="evidence" value="ECO:0007669"/>
    <property type="project" value="InterPro"/>
</dbReference>
<keyword evidence="3" id="KW-0804">Transcription</keyword>
<feature type="compositionally biased region" description="Low complexity" evidence="5">
    <location>
        <begin position="70"/>
        <end position="87"/>
    </location>
</feature>
<evidence type="ECO:0000259" key="6">
    <source>
        <dbReference type="PROSITE" id="PS50217"/>
    </source>
</evidence>
<dbReference type="VEuPathDB" id="FungiDB:PHYBLDRAFT_188898"/>
<evidence type="ECO:0000256" key="3">
    <source>
        <dbReference type="ARBA" id="ARBA00023163"/>
    </source>
</evidence>
<organism evidence="7 8">
    <name type="scientific">Phycomyces blakesleeanus (strain ATCC 8743b / DSM 1359 / FGSC 10004 / NBRC 33097 / NRRL 1555)</name>
    <dbReference type="NCBI Taxonomy" id="763407"/>
    <lineage>
        <taxon>Eukaryota</taxon>
        <taxon>Fungi</taxon>
        <taxon>Fungi incertae sedis</taxon>
        <taxon>Mucoromycota</taxon>
        <taxon>Mucoromycotina</taxon>
        <taxon>Mucoromycetes</taxon>
        <taxon>Mucorales</taxon>
        <taxon>Phycomycetaceae</taxon>
        <taxon>Phycomyces</taxon>
    </lineage>
</organism>
<dbReference type="Proteomes" id="UP000077315">
    <property type="component" value="Unassembled WGS sequence"/>
</dbReference>
<dbReference type="PANTHER" id="PTHR23351">
    <property type="entry name" value="FOS TRANSCRIPTION FACTOR-RELATED"/>
    <property type="match status" value="1"/>
</dbReference>
<keyword evidence="4" id="KW-0175">Coiled coil</keyword>
<feature type="region of interest" description="Disordered" evidence="5">
    <location>
        <begin position="148"/>
        <end position="184"/>
    </location>
</feature>
<dbReference type="PANTHER" id="PTHR23351:SF24">
    <property type="entry name" value="ACTIVATING TRANSCRIPTION FACTOR 3-RELATED"/>
    <property type="match status" value="1"/>
</dbReference>
<evidence type="ECO:0000256" key="5">
    <source>
        <dbReference type="SAM" id="MobiDB-lite"/>
    </source>
</evidence>
<proteinExistence type="predicted"/>
<feature type="compositionally biased region" description="Basic and acidic residues" evidence="5">
    <location>
        <begin position="167"/>
        <end position="184"/>
    </location>
</feature>
<dbReference type="Gene3D" id="3.30.160.60">
    <property type="entry name" value="Classic Zinc Finger"/>
    <property type="match status" value="1"/>
</dbReference>
<dbReference type="PROSITE" id="PS50217">
    <property type="entry name" value="BZIP"/>
    <property type="match status" value="1"/>
</dbReference>
<protein>
    <submittedName>
        <fullName evidence="7">Basic-leucine zipper transcription factor</fullName>
    </submittedName>
</protein>
<feature type="region of interest" description="Disordered" evidence="5">
    <location>
        <begin position="70"/>
        <end position="127"/>
    </location>
</feature>
<reference evidence="8" key="1">
    <citation type="submission" date="2015-06" db="EMBL/GenBank/DDBJ databases">
        <title>Expansion of signal transduction pathways in fungi by whole-genome duplication.</title>
        <authorList>
            <consortium name="DOE Joint Genome Institute"/>
            <person name="Corrochano L.M."/>
            <person name="Kuo A."/>
            <person name="Marcet-Houben M."/>
            <person name="Polaino S."/>
            <person name="Salamov A."/>
            <person name="Villalobos J.M."/>
            <person name="Alvarez M.I."/>
            <person name="Avalos J."/>
            <person name="Benito E.P."/>
            <person name="Benoit I."/>
            <person name="Burger G."/>
            <person name="Camino L.P."/>
            <person name="Canovas D."/>
            <person name="Cerda-Olmedo E."/>
            <person name="Cheng J.-F."/>
            <person name="Dominguez A."/>
            <person name="Elias M."/>
            <person name="Eslava A.P."/>
            <person name="Glaser F."/>
            <person name="Grimwood J."/>
            <person name="Gutierrez G."/>
            <person name="Heitman J."/>
            <person name="Henrissat B."/>
            <person name="Iturriaga E.A."/>
            <person name="Lang B.F."/>
            <person name="Lavin J.L."/>
            <person name="Lee S."/>
            <person name="Li W."/>
            <person name="Lindquist E."/>
            <person name="Lopez-Garcia S."/>
            <person name="Luque E.M."/>
            <person name="Marcos A.T."/>
            <person name="Martin J."/>
            <person name="McCluskey K."/>
            <person name="Medina H.R."/>
            <person name="Miralles-Duran A."/>
            <person name="Miyazaki A."/>
            <person name="Munoz-Torres E."/>
            <person name="Oguiza J.A."/>
            <person name="Ohm R."/>
            <person name="Olmedo M."/>
            <person name="Orejas M."/>
            <person name="Ortiz-Castellanos L."/>
            <person name="Pisabarro A.G."/>
            <person name="Rodriguez-Romero J."/>
            <person name="Ruiz-Herrera J."/>
            <person name="Ruiz-Vazquez R."/>
            <person name="Sanz C."/>
            <person name="Schackwitz W."/>
            <person name="Schmutz J."/>
            <person name="Shahriari M."/>
            <person name="Shelest E."/>
            <person name="Silva-Franco F."/>
            <person name="Soanes D."/>
            <person name="Syed K."/>
            <person name="Tagua V.G."/>
            <person name="Talbot N.J."/>
            <person name="Thon M."/>
            <person name="De vries R.P."/>
            <person name="Wiebenga A."/>
            <person name="Yadav J.S."/>
            <person name="Braun E.L."/>
            <person name="Baker S."/>
            <person name="Garre V."/>
            <person name="Horwitz B."/>
            <person name="Torres-Martinez S."/>
            <person name="Idnurm A."/>
            <person name="Herrera-Estrella A."/>
            <person name="Gabaldon T."/>
            <person name="Grigoriev I.V."/>
        </authorList>
    </citation>
    <scope>NUCLEOTIDE SEQUENCE [LARGE SCALE GENOMIC DNA]</scope>
    <source>
        <strain evidence="8">NRRL 1555(-)</strain>
    </source>
</reference>
<sequence length="267" mass="30369">MTYQQLFALSAALTQPNDISDGLRILADAFPDQSQLPFPTSVDEWLADDLCHSGLLAMPPIDPLSIFKQQQPIHHQHQQQQQQQQQQMCSNTSQHDLQQALQQLLPVSPPLTASPPNLDRSLESPEHQLRVPLFPEIPRQRVLMPKTSTNCPRTIAPRPSTMPVTVESKKRSVDDMNNNKDGDDIAVKRQKNTDAARRSRLKKLKRMECLEERVSELETDNTRLTTRIAVLESEKSGLESKDRGLEERVRILEQQLAEAHRALTNNR</sequence>
<dbReference type="GeneID" id="29000484"/>
<dbReference type="STRING" id="763407.A0A162N2V4"/>
<gene>
    <name evidence="7" type="ORF">PHYBLDRAFT_188898</name>
</gene>
<name>A0A162N2V4_PHYB8</name>
<keyword evidence="8" id="KW-1185">Reference proteome</keyword>
<evidence type="ECO:0000256" key="2">
    <source>
        <dbReference type="ARBA" id="ARBA00023125"/>
    </source>
</evidence>
<dbReference type="SUPFAM" id="SSF57959">
    <property type="entry name" value="Leucine zipper domain"/>
    <property type="match status" value="1"/>
</dbReference>
<dbReference type="GO" id="GO:0003700">
    <property type="term" value="F:DNA-binding transcription factor activity"/>
    <property type="evidence" value="ECO:0007669"/>
    <property type="project" value="InterPro"/>
</dbReference>
<dbReference type="CDD" id="cd12193">
    <property type="entry name" value="bZIP_GCN4"/>
    <property type="match status" value="1"/>
</dbReference>
<dbReference type="Pfam" id="PF07716">
    <property type="entry name" value="bZIP_2"/>
    <property type="match status" value="1"/>
</dbReference>
<keyword evidence="1" id="KW-0805">Transcription regulation</keyword>
<dbReference type="PROSITE" id="PS00036">
    <property type="entry name" value="BZIP_BASIC"/>
    <property type="match status" value="1"/>
</dbReference>
<dbReference type="InterPro" id="IPR046347">
    <property type="entry name" value="bZIP_sf"/>
</dbReference>
<dbReference type="RefSeq" id="XP_018285958.1">
    <property type="nucleotide sequence ID" value="XM_018439578.1"/>
</dbReference>
<evidence type="ECO:0000313" key="8">
    <source>
        <dbReference type="Proteomes" id="UP000077315"/>
    </source>
</evidence>
<keyword evidence="2" id="KW-0238">DNA-binding</keyword>
<dbReference type="InterPro" id="IPR004827">
    <property type="entry name" value="bZIP"/>
</dbReference>
<feature type="domain" description="BZIP" evidence="6">
    <location>
        <begin position="188"/>
        <end position="245"/>
    </location>
</feature>
<accession>A0A162N2V4</accession>
<dbReference type="EMBL" id="KV440997">
    <property type="protein sequence ID" value="OAD67918.1"/>
    <property type="molecule type" value="Genomic_DNA"/>
</dbReference>
<dbReference type="OrthoDB" id="2257100at2759"/>